<feature type="region of interest" description="Disordered" evidence="2">
    <location>
        <begin position="333"/>
        <end position="405"/>
    </location>
</feature>
<evidence type="ECO:0000313" key="4">
    <source>
        <dbReference type="Proteomes" id="UP000073492"/>
    </source>
</evidence>
<dbReference type="AlphaFoldDB" id="A0A139IPQ8"/>
<feature type="compositionally biased region" description="Low complexity" evidence="2">
    <location>
        <begin position="136"/>
        <end position="148"/>
    </location>
</feature>
<feature type="compositionally biased region" description="Basic and acidic residues" evidence="2">
    <location>
        <begin position="445"/>
        <end position="459"/>
    </location>
</feature>
<evidence type="ECO:0000256" key="1">
    <source>
        <dbReference type="SAM" id="Coils"/>
    </source>
</evidence>
<dbReference type="Proteomes" id="UP000073492">
    <property type="component" value="Unassembled WGS sequence"/>
</dbReference>
<keyword evidence="4" id="KW-1185">Reference proteome</keyword>
<feature type="region of interest" description="Disordered" evidence="2">
    <location>
        <begin position="420"/>
        <end position="517"/>
    </location>
</feature>
<dbReference type="EMBL" id="LFZO01000032">
    <property type="protein sequence ID" value="KXT16665.1"/>
    <property type="molecule type" value="Genomic_DNA"/>
</dbReference>
<evidence type="ECO:0000313" key="3">
    <source>
        <dbReference type="EMBL" id="KXT16665.1"/>
    </source>
</evidence>
<evidence type="ECO:0000256" key="2">
    <source>
        <dbReference type="SAM" id="MobiDB-lite"/>
    </source>
</evidence>
<feature type="region of interest" description="Disordered" evidence="2">
    <location>
        <begin position="235"/>
        <end position="256"/>
    </location>
</feature>
<feature type="compositionally biased region" description="Polar residues" evidence="2">
    <location>
        <begin position="422"/>
        <end position="438"/>
    </location>
</feature>
<feature type="compositionally biased region" description="Low complexity" evidence="2">
    <location>
        <begin position="240"/>
        <end position="254"/>
    </location>
</feature>
<gene>
    <name evidence="3" type="ORF">AC579_8040</name>
</gene>
<feature type="compositionally biased region" description="Acidic residues" evidence="2">
    <location>
        <begin position="337"/>
        <end position="346"/>
    </location>
</feature>
<name>A0A139IPQ8_9PEZI</name>
<feature type="compositionally biased region" description="Basic and acidic residues" evidence="2">
    <location>
        <begin position="347"/>
        <end position="360"/>
    </location>
</feature>
<dbReference type="OrthoDB" id="5343576at2759"/>
<proteinExistence type="predicted"/>
<feature type="compositionally biased region" description="Low complexity" evidence="2">
    <location>
        <begin position="363"/>
        <end position="374"/>
    </location>
</feature>
<feature type="compositionally biased region" description="Basic and acidic residues" evidence="2">
    <location>
        <begin position="383"/>
        <end position="397"/>
    </location>
</feature>
<protein>
    <submittedName>
        <fullName evidence="3">Uncharacterized protein</fullName>
    </submittedName>
</protein>
<organism evidence="3 4">
    <name type="scientific">Pseudocercospora musae</name>
    <dbReference type="NCBI Taxonomy" id="113226"/>
    <lineage>
        <taxon>Eukaryota</taxon>
        <taxon>Fungi</taxon>
        <taxon>Dikarya</taxon>
        <taxon>Ascomycota</taxon>
        <taxon>Pezizomycotina</taxon>
        <taxon>Dothideomycetes</taxon>
        <taxon>Dothideomycetidae</taxon>
        <taxon>Mycosphaerellales</taxon>
        <taxon>Mycosphaerellaceae</taxon>
        <taxon>Pseudocercospora</taxon>
    </lineage>
</organism>
<comment type="caution">
    <text evidence="3">The sequence shown here is derived from an EMBL/GenBank/DDBJ whole genome shotgun (WGS) entry which is preliminary data.</text>
</comment>
<accession>A0A139IPQ8</accession>
<feature type="region of interest" description="Disordered" evidence="2">
    <location>
        <begin position="127"/>
        <end position="150"/>
    </location>
</feature>
<feature type="coiled-coil region" evidence="1">
    <location>
        <begin position="17"/>
        <end position="51"/>
    </location>
</feature>
<dbReference type="STRING" id="113226.A0A139IPQ8"/>
<reference evidence="3 4" key="1">
    <citation type="submission" date="2015-07" db="EMBL/GenBank/DDBJ databases">
        <title>Comparative genomics of the Sigatoka disease complex on banana suggests a link between parallel evolutionary changes in Pseudocercospora fijiensis and Pseudocercospora eumusae and increased virulence on the banana host.</title>
        <authorList>
            <person name="Chang T.-C."/>
            <person name="Salvucci A."/>
            <person name="Crous P.W."/>
            <person name="Stergiopoulos I."/>
        </authorList>
    </citation>
    <scope>NUCLEOTIDE SEQUENCE [LARGE SCALE GENOMIC DNA]</scope>
    <source>
        <strain evidence="3 4">CBS 116634</strain>
    </source>
</reference>
<sequence>MDGVAVDRLVQELSAGFEALQDEYHKLYGQHQALERKLANAREQYNELAKLYNPEQTATPPLSLTSSPGQPSQDVFAPRTVAEILDTRPDIHAKDAANKVRSAISAVQSLRSSLSLDTAAHGVKIWSGPSADRPEGSSSMMPSISESPLEQDFTVEGKPSHLGCPFAAMAKKKKLSSHAASVFSRYEKNAPDGSVAASTPCSQTSYVNGRDSFSRRGSRRASFVDPIKAEICGLSDHNTASPAASPAAEKAPSKGLEQPQIENAEVGVCPIRFLDQHSPEEVATYFEKHKNELPRSHEVCILRYQSNEEQIKQLDAKYGNLVSMIQGLGQRHKEMLPEDPDPEEQDEERHDDAVSDEKIRKWASSVSAQAPQAADVDEDGDEDRLPHFERPVREIRVGESPSRPWGISVPVRYYDKIESERSSQPVQINSPAPQSAKQQGPAIKADPKPAGKCPFDHKALQAMGMTRPQPAQPASEEPGTGAQKPEPAPAAEPATEKETPNPQLGTDASIHKAPATASPQIVINGPLFIGYSPEDAIRILRESGLKVSSED</sequence>
<keyword evidence="1" id="KW-0175">Coiled coil</keyword>